<dbReference type="InterPro" id="IPR016181">
    <property type="entry name" value="Acyl_CoA_acyltransferase"/>
</dbReference>
<reference evidence="7 8" key="1">
    <citation type="submission" date="2019-03" db="EMBL/GenBank/DDBJ databases">
        <title>Genomic Encyclopedia of Type Strains, Phase IV (KMG-IV): sequencing the most valuable type-strain genomes for metagenomic binning, comparative biology and taxonomic classification.</title>
        <authorList>
            <person name="Goeker M."/>
        </authorList>
    </citation>
    <scope>NUCLEOTIDE SEQUENCE [LARGE SCALE GENOMIC DNA]</scope>
    <source>
        <strain evidence="7 8">DSM 19610</strain>
    </source>
</reference>
<keyword evidence="2 5" id="KW-0963">Cytoplasm</keyword>
<dbReference type="PANTHER" id="PTHR43420">
    <property type="entry name" value="ACETYLTRANSFERASE"/>
    <property type="match status" value="1"/>
</dbReference>
<dbReference type="EC" id="2.3.1.266" evidence="5"/>
<comment type="function">
    <text evidence="5">Acetylates the N-terminal alanine of ribosomal protein bS18.</text>
</comment>
<gene>
    <name evidence="5" type="primary">rimI</name>
    <name evidence="7" type="ORF">DFR30_0865</name>
</gene>
<keyword evidence="3 5" id="KW-0808">Transferase</keyword>
<comment type="caution">
    <text evidence="5">Lacks conserved residue(s) required for the propagation of feature annotation.</text>
</comment>
<comment type="catalytic activity">
    <reaction evidence="5">
        <text>N-terminal L-alanyl-[ribosomal protein bS18] + acetyl-CoA = N-terminal N(alpha)-acetyl-L-alanyl-[ribosomal protein bS18] + CoA + H(+)</text>
        <dbReference type="Rhea" id="RHEA:43756"/>
        <dbReference type="Rhea" id="RHEA-COMP:10676"/>
        <dbReference type="Rhea" id="RHEA-COMP:10677"/>
        <dbReference type="ChEBI" id="CHEBI:15378"/>
        <dbReference type="ChEBI" id="CHEBI:57287"/>
        <dbReference type="ChEBI" id="CHEBI:57288"/>
        <dbReference type="ChEBI" id="CHEBI:64718"/>
        <dbReference type="ChEBI" id="CHEBI:83683"/>
        <dbReference type="EC" id="2.3.1.266"/>
    </reaction>
</comment>
<comment type="similarity">
    <text evidence="1 5">Belongs to the acetyltransferase family. RimI subfamily.</text>
</comment>
<keyword evidence="4 5" id="KW-0012">Acyltransferase</keyword>
<evidence type="ECO:0000256" key="4">
    <source>
        <dbReference type="ARBA" id="ARBA00023315"/>
    </source>
</evidence>
<keyword evidence="7" id="KW-0689">Ribosomal protein</keyword>
<dbReference type="AlphaFoldDB" id="A0A4R1HBS6"/>
<dbReference type="InterPro" id="IPR043690">
    <property type="entry name" value="RimI"/>
</dbReference>
<evidence type="ECO:0000313" key="7">
    <source>
        <dbReference type="EMBL" id="TCK17630.1"/>
    </source>
</evidence>
<dbReference type="PROSITE" id="PS51186">
    <property type="entry name" value="GNAT"/>
    <property type="match status" value="1"/>
</dbReference>
<dbReference type="Gene3D" id="3.40.630.30">
    <property type="match status" value="1"/>
</dbReference>
<comment type="caution">
    <text evidence="7">The sequence shown here is derived from an EMBL/GenBank/DDBJ whole genome shotgun (WGS) entry which is preliminary data.</text>
</comment>
<dbReference type="GO" id="GO:0005840">
    <property type="term" value="C:ribosome"/>
    <property type="evidence" value="ECO:0007669"/>
    <property type="project" value="UniProtKB-KW"/>
</dbReference>
<dbReference type="Proteomes" id="UP000295707">
    <property type="component" value="Unassembled WGS sequence"/>
</dbReference>
<feature type="domain" description="N-acetyltransferase" evidence="6">
    <location>
        <begin position="10"/>
        <end position="155"/>
    </location>
</feature>
<dbReference type="Pfam" id="PF00583">
    <property type="entry name" value="Acetyltransf_1"/>
    <property type="match status" value="1"/>
</dbReference>
<feature type="binding site" evidence="5">
    <location>
        <begin position="85"/>
        <end position="90"/>
    </location>
    <ligand>
        <name>acetyl-CoA</name>
        <dbReference type="ChEBI" id="CHEBI:57288"/>
    </ligand>
</feature>
<dbReference type="SUPFAM" id="SSF55729">
    <property type="entry name" value="Acyl-CoA N-acyltransferases (Nat)"/>
    <property type="match status" value="1"/>
</dbReference>
<dbReference type="HAMAP" id="MF_02210">
    <property type="entry name" value="RimI"/>
    <property type="match status" value="1"/>
</dbReference>
<feature type="active site" description="Proton acceptor" evidence="5">
    <location>
        <position position="111"/>
    </location>
</feature>
<dbReference type="InterPro" id="IPR006464">
    <property type="entry name" value="AcTrfase_RimI/Ard1"/>
</dbReference>
<feature type="active site" description="Proton donor" evidence="5">
    <location>
        <position position="123"/>
    </location>
</feature>
<evidence type="ECO:0000256" key="1">
    <source>
        <dbReference type="ARBA" id="ARBA00005395"/>
    </source>
</evidence>
<protein>
    <recommendedName>
        <fullName evidence="5">[Ribosomal protein bS18]-alanine N-acetyltransferase</fullName>
        <ecNumber evidence="5">2.3.1.266</ecNumber>
    </recommendedName>
</protein>
<name>A0A4R1HBS6_9GAMM</name>
<sequence>MSAILSDQGERLRPMTVNDLERVMAIEPLAYEFPWSEGIFRDCLRVGYCCWCYEENGELLGYGVMSVAAGESHILNLTVHPESQRKGIGRKLLMHFIQLARRHGADTLMLEVRPSNTAAIRLYDAMGFNEMGRRRNYYPSENGREDALLLALDLTT</sequence>
<keyword evidence="7" id="KW-0687">Ribonucleoprotein</keyword>
<evidence type="ECO:0000259" key="6">
    <source>
        <dbReference type="PROSITE" id="PS51186"/>
    </source>
</evidence>
<dbReference type="InterPro" id="IPR050680">
    <property type="entry name" value="YpeA/RimI_acetyltransf"/>
</dbReference>
<dbReference type="PANTHER" id="PTHR43420:SF44">
    <property type="entry name" value="ACETYLTRANSFERASE YPEA"/>
    <property type="match status" value="1"/>
</dbReference>
<evidence type="ECO:0000256" key="2">
    <source>
        <dbReference type="ARBA" id="ARBA00022490"/>
    </source>
</evidence>
<evidence type="ECO:0000256" key="5">
    <source>
        <dbReference type="HAMAP-Rule" id="MF_02210"/>
    </source>
</evidence>
<dbReference type="RefSeq" id="WP_243640673.1">
    <property type="nucleotide sequence ID" value="NZ_SMFX01000001.1"/>
</dbReference>
<comment type="subcellular location">
    <subcellularLocation>
        <location evidence="5">Cytoplasm</location>
    </subcellularLocation>
</comment>
<evidence type="ECO:0000256" key="3">
    <source>
        <dbReference type="ARBA" id="ARBA00022679"/>
    </source>
</evidence>
<proteinExistence type="inferred from homology"/>
<dbReference type="GO" id="GO:0008999">
    <property type="term" value="F:protein-N-terminal-alanine acetyltransferase activity"/>
    <property type="evidence" value="ECO:0007669"/>
    <property type="project" value="UniProtKB-UniRule"/>
</dbReference>
<evidence type="ECO:0000313" key="8">
    <source>
        <dbReference type="Proteomes" id="UP000295707"/>
    </source>
</evidence>
<dbReference type="InterPro" id="IPR000182">
    <property type="entry name" value="GNAT_dom"/>
</dbReference>
<dbReference type="EMBL" id="SMFX01000001">
    <property type="protein sequence ID" value="TCK17630.1"/>
    <property type="molecule type" value="Genomic_DNA"/>
</dbReference>
<dbReference type="NCBIfam" id="TIGR01575">
    <property type="entry name" value="rimI"/>
    <property type="match status" value="1"/>
</dbReference>
<keyword evidence="8" id="KW-1185">Reference proteome</keyword>
<accession>A0A4R1HBS6</accession>
<organism evidence="7 8">
    <name type="scientific">Thiogranum longum</name>
    <dbReference type="NCBI Taxonomy" id="1537524"/>
    <lineage>
        <taxon>Bacteria</taxon>
        <taxon>Pseudomonadati</taxon>
        <taxon>Pseudomonadota</taxon>
        <taxon>Gammaproteobacteria</taxon>
        <taxon>Chromatiales</taxon>
        <taxon>Ectothiorhodospiraceae</taxon>
        <taxon>Thiogranum</taxon>
    </lineage>
</organism>
<dbReference type="GO" id="GO:0005737">
    <property type="term" value="C:cytoplasm"/>
    <property type="evidence" value="ECO:0007669"/>
    <property type="project" value="UniProtKB-SubCell"/>
</dbReference>
<dbReference type="CDD" id="cd04301">
    <property type="entry name" value="NAT_SF"/>
    <property type="match status" value="1"/>
</dbReference>
<feature type="binding site" evidence="5">
    <location>
        <position position="116"/>
    </location>
    <ligand>
        <name>acetyl-CoA</name>
        <dbReference type="ChEBI" id="CHEBI:57288"/>
    </ligand>
</feature>